<protein>
    <submittedName>
        <fullName evidence="1">Uncharacterized protein</fullName>
    </submittedName>
</protein>
<accession>A0A645B3H3</accession>
<gene>
    <name evidence="1" type="ORF">SDC9_106857</name>
</gene>
<name>A0A645B3H3_9ZZZZ</name>
<proteinExistence type="predicted"/>
<comment type="caution">
    <text evidence="1">The sequence shown here is derived from an EMBL/GenBank/DDBJ whole genome shotgun (WGS) entry which is preliminary data.</text>
</comment>
<dbReference type="EMBL" id="VSSQ01017577">
    <property type="protein sequence ID" value="MPM60010.1"/>
    <property type="molecule type" value="Genomic_DNA"/>
</dbReference>
<evidence type="ECO:0000313" key="1">
    <source>
        <dbReference type="EMBL" id="MPM60010.1"/>
    </source>
</evidence>
<organism evidence="1">
    <name type="scientific">bioreactor metagenome</name>
    <dbReference type="NCBI Taxonomy" id="1076179"/>
    <lineage>
        <taxon>unclassified sequences</taxon>
        <taxon>metagenomes</taxon>
        <taxon>ecological metagenomes</taxon>
    </lineage>
</organism>
<reference evidence="1" key="1">
    <citation type="submission" date="2019-08" db="EMBL/GenBank/DDBJ databases">
        <authorList>
            <person name="Kucharzyk K."/>
            <person name="Murdoch R.W."/>
            <person name="Higgins S."/>
            <person name="Loffler F."/>
        </authorList>
    </citation>
    <scope>NUCLEOTIDE SEQUENCE</scope>
</reference>
<dbReference type="AlphaFoldDB" id="A0A645B3H3"/>
<sequence length="78" mass="8278">MIFIGGAVSTSLCRRVGRAHGTHFDPRVLAGVRVGRDHRIGDVVPDLDGRAHRAAGPGAIEPVADTHHPVFQAIGRSH</sequence>